<dbReference type="InterPro" id="IPR000524">
    <property type="entry name" value="Tscrpt_reg_HTH_GntR"/>
</dbReference>
<keyword evidence="5" id="KW-0804">Transcription</keyword>
<evidence type="ECO:0000313" key="7">
    <source>
        <dbReference type="EMBL" id="OPJ59203.1"/>
    </source>
</evidence>
<evidence type="ECO:0000256" key="1">
    <source>
        <dbReference type="ARBA" id="ARBA00005384"/>
    </source>
</evidence>
<dbReference type="CDD" id="cd07377">
    <property type="entry name" value="WHTH_GntR"/>
    <property type="match status" value="1"/>
</dbReference>
<dbReference type="InterPro" id="IPR004839">
    <property type="entry name" value="Aminotransferase_I/II_large"/>
</dbReference>
<dbReference type="InterPro" id="IPR015424">
    <property type="entry name" value="PyrdxlP-dep_Trfase"/>
</dbReference>
<keyword evidence="4" id="KW-0238">DNA-binding</keyword>
<evidence type="ECO:0000256" key="4">
    <source>
        <dbReference type="ARBA" id="ARBA00023125"/>
    </source>
</evidence>
<dbReference type="CDD" id="cd00609">
    <property type="entry name" value="AAT_like"/>
    <property type="match status" value="1"/>
</dbReference>
<dbReference type="PRINTS" id="PR00035">
    <property type="entry name" value="HTHGNTR"/>
</dbReference>
<feature type="domain" description="HTH gntR-type" evidence="6">
    <location>
        <begin position="12"/>
        <end position="80"/>
    </location>
</feature>
<protein>
    <submittedName>
        <fullName evidence="7">HTH-type transcriptional regulatory protein GabR</fullName>
    </submittedName>
</protein>
<dbReference type="PANTHER" id="PTHR46577">
    <property type="entry name" value="HTH-TYPE TRANSCRIPTIONAL REGULATORY PROTEIN GABR"/>
    <property type="match status" value="1"/>
</dbReference>
<organism evidence="7 8">
    <name type="scientific">Clostridium chromiireducens</name>
    <dbReference type="NCBI Taxonomy" id="225345"/>
    <lineage>
        <taxon>Bacteria</taxon>
        <taxon>Bacillati</taxon>
        <taxon>Bacillota</taxon>
        <taxon>Clostridia</taxon>
        <taxon>Eubacteriales</taxon>
        <taxon>Clostridiaceae</taxon>
        <taxon>Clostridium</taxon>
    </lineage>
</organism>
<dbReference type="SUPFAM" id="SSF46785">
    <property type="entry name" value="Winged helix' DNA-binding domain"/>
    <property type="match status" value="1"/>
</dbReference>
<dbReference type="GO" id="GO:0030170">
    <property type="term" value="F:pyridoxal phosphate binding"/>
    <property type="evidence" value="ECO:0007669"/>
    <property type="project" value="InterPro"/>
</dbReference>
<evidence type="ECO:0000256" key="2">
    <source>
        <dbReference type="ARBA" id="ARBA00022898"/>
    </source>
</evidence>
<evidence type="ECO:0000259" key="6">
    <source>
        <dbReference type="PROSITE" id="PS50949"/>
    </source>
</evidence>
<dbReference type="EMBL" id="MZGT01000056">
    <property type="protein sequence ID" value="OPJ59203.1"/>
    <property type="molecule type" value="Genomic_DNA"/>
</dbReference>
<dbReference type="AlphaFoldDB" id="A0A1V4IGY0"/>
<dbReference type="InterPro" id="IPR036388">
    <property type="entry name" value="WH-like_DNA-bd_sf"/>
</dbReference>
<dbReference type="PANTHER" id="PTHR46577:SF1">
    <property type="entry name" value="HTH-TYPE TRANSCRIPTIONAL REGULATORY PROTEIN GABR"/>
    <property type="match status" value="1"/>
</dbReference>
<accession>A0A1V4IGY0</accession>
<reference evidence="7 8" key="1">
    <citation type="submission" date="2017-03" db="EMBL/GenBank/DDBJ databases">
        <title>Genome sequence of Clostridium chromiireducens DSM 23318.</title>
        <authorList>
            <person name="Poehlein A."/>
            <person name="Daniel R."/>
        </authorList>
    </citation>
    <scope>NUCLEOTIDE SEQUENCE [LARGE SCALE GENOMIC DNA]</scope>
    <source>
        <strain evidence="7 8">DSM 23318</strain>
    </source>
</reference>
<dbReference type="GO" id="GO:0003700">
    <property type="term" value="F:DNA-binding transcription factor activity"/>
    <property type="evidence" value="ECO:0007669"/>
    <property type="project" value="InterPro"/>
</dbReference>
<proteinExistence type="inferred from homology"/>
<name>A0A1V4IGY0_9CLOT</name>
<evidence type="ECO:0000256" key="5">
    <source>
        <dbReference type="ARBA" id="ARBA00023163"/>
    </source>
</evidence>
<dbReference type="Gene3D" id="3.40.640.10">
    <property type="entry name" value="Type I PLP-dependent aspartate aminotransferase-like (Major domain)"/>
    <property type="match status" value="1"/>
</dbReference>
<dbReference type="Gene3D" id="1.10.10.10">
    <property type="entry name" value="Winged helix-like DNA-binding domain superfamily/Winged helix DNA-binding domain"/>
    <property type="match status" value="1"/>
</dbReference>
<dbReference type="Pfam" id="PF00155">
    <property type="entry name" value="Aminotran_1_2"/>
    <property type="match status" value="1"/>
</dbReference>
<keyword evidence="3" id="KW-0805">Transcription regulation</keyword>
<comment type="caution">
    <text evidence="7">The sequence shown here is derived from an EMBL/GenBank/DDBJ whole genome shotgun (WGS) entry which is preliminary data.</text>
</comment>
<dbReference type="GO" id="GO:0003677">
    <property type="term" value="F:DNA binding"/>
    <property type="evidence" value="ECO:0007669"/>
    <property type="project" value="UniProtKB-KW"/>
</dbReference>
<dbReference type="STRING" id="225345.CLCHR_35950"/>
<dbReference type="SMART" id="SM00345">
    <property type="entry name" value="HTH_GNTR"/>
    <property type="match status" value="1"/>
</dbReference>
<sequence>MKMIIVENNSSKPLYMQIYEALKKEIISGELPKGYKLTSTRNLAETLKVSRNTVENAYLQLSSEGYISSKAGSGFVVEKLDNTIISKLNEQRLKSKDDNNKIQKTSTDRIYQYDFQYGNLSSSNFPIQLWRKISNKCLSTISTEDIMSYNSNKGEVELQIEIMNYLNKSRGVYCSSEQVIISSGIGQSLSLLCQLFRSDSNQIAIEDPGYNGARNIFINNGYEVIPIGLDEDGIKIEELENSSAKIVYVTPSHQFPTGAVMPISKRLKLLEWSVRRGGIIIEDDYDSELRYKSRPIPAIQGISGAETVVYIGTFSKSLSPSLRMGYIVLPKPWVDIYDKSFSRYHASVSLVQQRILQQFMSLGYWERHLRKICISNKRKHDILINTINELIGEKVIIHGKNAGLHIILEFNNGLDEKGLIEKAEYYGVKVYPVSAFWMRQEKYTNNMVLLGFGDMSESEIVEGVKALVKAWSL</sequence>
<keyword evidence="2" id="KW-0663">Pyridoxal phosphate</keyword>
<gene>
    <name evidence="7" type="primary">gabR_3</name>
    <name evidence="7" type="ORF">CLCHR_35950</name>
</gene>
<dbReference type="InterPro" id="IPR036390">
    <property type="entry name" value="WH_DNA-bd_sf"/>
</dbReference>
<comment type="similarity">
    <text evidence="1">In the C-terminal section; belongs to the class-I pyridoxal-phosphate-dependent aminotransferase family.</text>
</comment>
<keyword evidence="8" id="KW-1185">Reference proteome</keyword>
<dbReference type="Pfam" id="PF00392">
    <property type="entry name" value="GntR"/>
    <property type="match status" value="1"/>
</dbReference>
<dbReference type="Proteomes" id="UP000191056">
    <property type="component" value="Unassembled WGS sequence"/>
</dbReference>
<dbReference type="SUPFAM" id="SSF53383">
    <property type="entry name" value="PLP-dependent transferases"/>
    <property type="match status" value="1"/>
</dbReference>
<dbReference type="InterPro" id="IPR015421">
    <property type="entry name" value="PyrdxlP-dep_Trfase_major"/>
</dbReference>
<evidence type="ECO:0000256" key="3">
    <source>
        <dbReference type="ARBA" id="ARBA00023015"/>
    </source>
</evidence>
<dbReference type="PROSITE" id="PS50949">
    <property type="entry name" value="HTH_GNTR"/>
    <property type="match status" value="1"/>
</dbReference>
<dbReference type="InterPro" id="IPR051446">
    <property type="entry name" value="HTH_trans_reg/aminotransferase"/>
</dbReference>
<evidence type="ECO:0000313" key="8">
    <source>
        <dbReference type="Proteomes" id="UP000191056"/>
    </source>
</evidence>